<evidence type="ECO:0000256" key="6">
    <source>
        <dbReference type="ARBA" id="ARBA00023125"/>
    </source>
</evidence>
<keyword evidence="7" id="KW-0234">DNA repair</keyword>
<dbReference type="InterPro" id="IPR045628">
    <property type="entry name" value="Lhr_WH_dom"/>
</dbReference>
<dbReference type="Pfam" id="PF23235">
    <property type="entry name" value="WHD_3rd_Lhr"/>
    <property type="match status" value="1"/>
</dbReference>
<dbReference type="InterPro" id="IPR014001">
    <property type="entry name" value="Helicase_ATP-bd"/>
</dbReference>
<dbReference type="PROSITE" id="PS51194">
    <property type="entry name" value="HELICASE_CTER"/>
    <property type="match status" value="1"/>
</dbReference>
<dbReference type="GO" id="GO:0003677">
    <property type="term" value="F:DNA binding"/>
    <property type="evidence" value="ECO:0007669"/>
    <property type="project" value="UniProtKB-KW"/>
</dbReference>
<dbReference type="Pfam" id="PF23234">
    <property type="entry name" value="WHD_4th_Lhr"/>
    <property type="match status" value="1"/>
</dbReference>
<evidence type="ECO:0000256" key="8">
    <source>
        <dbReference type="ARBA" id="ARBA00023235"/>
    </source>
</evidence>
<dbReference type="Pfam" id="PF19306">
    <property type="entry name" value="WHD_Lhr"/>
    <property type="match status" value="1"/>
</dbReference>
<proteinExistence type="predicted"/>
<dbReference type="InterPro" id="IPR052511">
    <property type="entry name" value="ATP-dep_Helicase"/>
</dbReference>
<feature type="region of interest" description="Disordered" evidence="9">
    <location>
        <begin position="1581"/>
        <end position="1652"/>
    </location>
</feature>
<dbReference type="GO" id="GO:0016887">
    <property type="term" value="F:ATP hydrolysis activity"/>
    <property type="evidence" value="ECO:0007669"/>
    <property type="project" value="TreeGrafter"/>
</dbReference>
<keyword evidence="1" id="KW-0547">Nucleotide-binding</keyword>
<evidence type="ECO:0000313" key="12">
    <source>
        <dbReference type="EMBL" id="ART21711.1"/>
    </source>
</evidence>
<evidence type="ECO:0000256" key="4">
    <source>
        <dbReference type="ARBA" id="ARBA00022806"/>
    </source>
</evidence>
<dbReference type="Gene3D" id="3.40.50.300">
    <property type="entry name" value="P-loop containing nucleotide triphosphate hydrolases"/>
    <property type="match status" value="2"/>
</dbReference>
<evidence type="ECO:0000259" key="11">
    <source>
        <dbReference type="PROSITE" id="PS51194"/>
    </source>
</evidence>
<dbReference type="CDD" id="cd17922">
    <property type="entry name" value="DEXHc_LHR-like"/>
    <property type="match status" value="1"/>
</dbReference>
<dbReference type="SMART" id="SM00487">
    <property type="entry name" value="DEXDc"/>
    <property type="match status" value="1"/>
</dbReference>
<dbReference type="InterPro" id="IPR013701">
    <property type="entry name" value="Lhr-like_DEAD/DEAH_assoc"/>
</dbReference>
<dbReference type="Pfam" id="PF00271">
    <property type="entry name" value="Helicase_C"/>
    <property type="match status" value="1"/>
</dbReference>
<organism evidence="12 13">
    <name type="scientific">Corynebacterium striatum</name>
    <dbReference type="NCBI Taxonomy" id="43770"/>
    <lineage>
        <taxon>Bacteria</taxon>
        <taxon>Bacillati</taxon>
        <taxon>Actinomycetota</taxon>
        <taxon>Actinomycetes</taxon>
        <taxon>Mycobacteriales</taxon>
        <taxon>Corynebacteriaceae</taxon>
        <taxon>Corynebacterium</taxon>
    </lineage>
</organism>
<accession>A0A2Z2J536</accession>
<keyword evidence="8" id="KW-0413">Isomerase</keyword>
<dbReference type="EMBL" id="CP021252">
    <property type="protein sequence ID" value="ART21711.1"/>
    <property type="molecule type" value="Genomic_DNA"/>
</dbReference>
<dbReference type="InterPro" id="IPR001650">
    <property type="entry name" value="Helicase_C-like"/>
</dbReference>
<evidence type="ECO:0000256" key="7">
    <source>
        <dbReference type="ARBA" id="ARBA00023204"/>
    </source>
</evidence>
<evidence type="ECO:0000259" key="10">
    <source>
        <dbReference type="PROSITE" id="PS51192"/>
    </source>
</evidence>
<dbReference type="InterPro" id="IPR055369">
    <property type="entry name" value="WH2_Lhr"/>
</dbReference>
<evidence type="ECO:0000256" key="5">
    <source>
        <dbReference type="ARBA" id="ARBA00022840"/>
    </source>
</evidence>
<keyword evidence="4 12" id="KW-0347">Helicase</keyword>
<feature type="domain" description="Helicase C-terminal" evidence="11">
    <location>
        <begin position="302"/>
        <end position="482"/>
    </location>
</feature>
<keyword evidence="5" id="KW-0067">ATP-binding</keyword>
<dbReference type="GO" id="GO:0005524">
    <property type="term" value="F:ATP binding"/>
    <property type="evidence" value="ECO:0007669"/>
    <property type="project" value="UniProtKB-KW"/>
</dbReference>
<dbReference type="Pfam" id="PF00270">
    <property type="entry name" value="DEAD"/>
    <property type="match status" value="1"/>
</dbReference>
<dbReference type="PROSITE" id="PS51192">
    <property type="entry name" value="HELICASE_ATP_BIND_1"/>
    <property type="match status" value="1"/>
</dbReference>
<evidence type="ECO:0000256" key="9">
    <source>
        <dbReference type="SAM" id="MobiDB-lite"/>
    </source>
</evidence>
<dbReference type="Pfam" id="PF08494">
    <property type="entry name" value="DEAD_assoc"/>
    <property type="match status" value="1"/>
</dbReference>
<gene>
    <name evidence="12" type="ORF">CBE89_09530</name>
</gene>
<dbReference type="GO" id="GO:0004386">
    <property type="term" value="F:helicase activity"/>
    <property type="evidence" value="ECO:0007669"/>
    <property type="project" value="UniProtKB-KW"/>
</dbReference>
<dbReference type="InterPro" id="IPR055368">
    <property type="entry name" value="WH3_Lhr"/>
</dbReference>
<dbReference type="GO" id="GO:0006281">
    <property type="term" value="P:DNA repair"/>
    <property type="evidence" value="ECO:0007669"/>
    <property type="project" value="UniProtKB-KW"/>
</dbReference>
<feature type="domain" description="Helicase ATP-binding" evidence="10">
    <location>
        <begin position="32"/>
        <end position="233"/>
    </location>
</feature>
<dbReference type="InterPro" id="IPR011545">
    <property type="entry name" value="DEAD/DEAH_box_helicase_dom"/>
</dbReference>
<evidence type="ECO:0000313" key="13">
    <source>
        <dbReference type="Proteomes" id="UP000250197"/>
    </source>
</evidence>
<dbReference type="PANTHER" id="PTHR47962">
    <property type="entry name" value="ATP-DEPENDENT HELICASE LHR-RELATED-RELATED"/>
    <property type="match status" value="1"/>
</dbReference>
<dbReference type="Proteomes" id="UP000250197">
    <property type="component" value="Chromosome"/>
</dbReference>
<dbReference type="InterPro" id="IPR027417">
    <property type="entry name" value="P-loop_NTPase"/>
</dbReference>
<keyword evidence="3" id="KW-0378">Hydrolase</keyword>
<dbReference type="InterPro" id="IPR055367">
    <property type="entry name" value="WH4_Lhr"/>
</dbReference>
<keyword evidence="2" id="KW-0227">DNA damage</keyword>
<dbReference type="SUPFAM" id="SSF52540">
    <property type="entry name" value="P-loop containing nucleoside triphosphate hydrolases"/>
    <property type="match status" value="1"/>
</dbReference>
<dbReference type="KEGG" id="cstr:CBE89_09530"/>
<protein>
    <submittedName>
        <fullName evidence="12">DEAD/DEAH box helicase</fullName>
    </submittedName>
</protein>
<dbReference type="Pfam" id="PF23236">
    <property type="entry name" value="WHD_2nd_Lhr"/>
    <property type="match status" value="1"/>
</dbReference>
<reference evidence="12 13" key="1">
    <citation type="submission" date="2017-05" db="EMBL/GenBank/DDBJ databases">
        <title>Complete genome sequence of Corynebacterium striatum KC-Na-1 isolated from Neophocaena asiaeorientalis in Korea.</title>
        <authorList>
            <person name="Kim J.H."/>
            <person name="Lee K."/>
        </authorList>
    </citation>
    <scope>NUCLEOTIDE SEQUENCE [LARGE SCALE GENOMIC DNA]</scope>
    <source>
        <strain evidence="12 13">KC-Na-01</strain>
    </source>
</reference>
<feature type="compositionally biased region" description="Basic and acidic residues" evidence="9">
    <location>
        <begin position="1592"/>
        <end position="1610"/>
    </location>
</feature>
<evidence type="ECO:0000256" key="1">
    <source>
        <dbReference type="ARBA" id="ARBA00022741"/>
    </source>
</evidence>
<sequence>MSKNILGRFRPQVGQWFEDVFAAPTPVQEQAWDKISQGTHALVVAPTGSGKTLAAFLWALNSLVEKEGQTALPVGPAVRGGAQGVKVLYISPLKALGVDVENNLRAPLNGIARTAERLGLDVPDITVGVRSGDTPSAERARQIRKPPDILITTPESAYLMLTSKAAGILASVDTVIIDEIHALAGTKRGVHLALTLERLAAVAGEFQRIGLSATVRPLSAVSNFLGGDRPVDIVAPPAQKRWQLDVHVPVEDMSDLPTPEQGSTIGEMTIDDPLGITGTFDGAGLQASDSALPTAKSIWPFIEEDLYSEIMEHRSTLVFVNSRRTAERLTSRLNELYAQEHDPESLSPATRRDPAQLMKQVDVAGTAPAVIARAHHGSVSKDERLLTETMLKEGSLRAVVATSSLELGIDMGAVELVVQVESPPSVASGLQRVGRAGHFVGAVSQGSFYPKHRADLVQSTLTVSRMREGLIEEMHSPRNPLDVLAQQTVAAVAAAEVAPVTVRGVQPGTEGCGEADGVRGLDADTWYSMVRRAWPYRDLAREVFDSVIDLVSGVYPSTDFSELKPRVVYDRITGMLSPRPGAQRVAVTNGGTIPDRGMFGVFLPAGGENTGPRRVGELDEEMVYESRVGDIFTLGATSWRIEEITRDQVIVTPAPGHTGRLPFWNGDQAGRPYELGQALGAYRREVHQDPSVVQDADENAARNIAAYLQEQYEATGIIPDEKTLVLERFKDELGDWRVVLHSPFGRGVNAAWALAVGQRVAELTGMDPQAVAGDDGIVLRLPEGEKEPDGSLFVFDADEITDIVTEQVGGSALFASRFRECAARALLLPRRNPGKRAPLWQQRQRAEQLLDVARKYPSFPIILETVRECLQDVYDLPALTETMRELGHRRIRIAEVTTEQPSPFASTLLFNYTGAFMYEGDSPLAEKRAAALALDPALLSKLLGTVELRELLDPEIIAQVHAQLQRTAEDRRARTTEEVADLLRLLGPIPVAEMAEHTNVPLSAIESLGARVMRVRIGGREHFAQPLDAPLLRDALGVPVPPGIPAQQATIADALQQLVSRWARTRGPFVLRDLQDAFGLSASTAHTALQSIDTIVEGRYRQGIEEAEYCAGEVLRTIRSRSLAAARAATEPVSAATFGRFLPDWQQVAPVGKRPALRGADGVFSVIEQLAGVRLPASAWESLILPARVGDYSPTMLDELTANGEVLIVGAGKAGANDPWIMLLPADYAAQLAPQIEPEELGLSMLQSATLEVLQRGGSFLFGDILSQVPGTADELREALWSLVEMGLVSPDSFAPIRTHVATAGSRSGATAHRAKRRPTRSRLRMGRTSFAQSQGLGGASAAPDVAGRWAASVSGHGVDATSRSVAHGEAWLDRYGVLTRGSVVAEDVLGGFALAYKVLSGFEESGKAMRGYVIEGLGAAQFSTPAVIDRLRGLADTPDVTGWPSGARSMVDVDCFVLAATDPANPYGAALPWPERDGSGGGNGPTRSAGALVVLMDGLCVAHLTRGGKTLTTFLDALPEGIDHTEVLATLISALTKLIAAGRLSPLVVEKANGAAIFETPLANTLRSVGAGITPRGIRVSGKAAAPRTSRRIEDNRSDPWQKPLEPRRGRTVSEALDELGDHGDLSFDDEPPFDPPNGAPGGFRPRGYRR</sequence>
<evidence type="ECO:0000256" key="3">
    <source>
        <dbReference type="ARBA" id="ARBA00022801"/>
    </source>
</evidence>
<dbReference type="RefSeq" id="WP_086891772.1">
    <property type="nucleotide sequence ID" value="NZ_CP021252.1"/>
</dbReference>
<keyword evidence="6" id="KW-0238">DNA-binding</keyword>
<evidence type="ECO:0000256" key="2">
    <source>
        <dbReference type="ARBA" id="ARBA00022763"/>
    </source>
</evidence>
<name>A0A2Z2J536_CORST</name>
<dbReference type="PANTHER" id="PTHR47962:SF5">
    <property type="entry name" value="ATP-DEPENDENT HELICASE LHR-RELATED"/>
    <property type="match status" value="1"/>
</dbReference>
<dbReference type="SMART" id="SM00490">
    <property type="entry name" value="HELICc"/>
    <property type="match status" value="1"/>
</dbReference>